<dbReference type="RefSeq" id="WP_378131885.1">
    <property type="nucleotide sequence ID" value="NZ_JBHSMI010000017.1"/>
</dbReference>
<evidence type="ECO:0000259" key="1">
    <source>
        <dbReference type="Pfam" id="PF04734"/>
    </source>
</evidence>
<feature type="domain" description="Neutral/alkaline non-lysosomal ceramidase N-terminal" evidence="1">
    <location>
        <begin position="6"/>
        <end position="247"/>
    </location>
</feature>
<reference evidence="3" key="1">
    <citation type="journal article" date="2019" name="Int. J. Syst. Evol. Microbiol.">
        <title>The Global Catalogue of Microorganisms (GCM) 10K type strain sequencing project: providing services to taxonomists for standard genome sequencing and annotation.</title>
        <authorList>
            <consortium name="The Broad Institute Genomics Platform"/>
            <consortium name="The Broad Institute Genome Sequencing Center for Infectious Disease"/>
            <person name="Wu L."/>
            <person name="Ma J."/>
        </authorList>
    </citation>
    <scope>NUCLEOTIDE SEQUENCE [LARGE SCALE GENOMIC DNA]</scope>
    <source>
        <strain evidence="3">CGMCC 1.18575</strain>
    </source>
</reference>
<sequence>MATILRIGINKTDITPLSPLPLAGFGHRRGPYEGIASNIYARTLVLETTDSNTNVRTQGIIVSADVIWWGMDSVIRLQEECTARWGISKERCLFHATHSHGGPQTASNMTPTVGEIDLVYIGWLEQQVLGGIQAAMQRMEQVTVEHGAAECGFAMHRRKRINGKIEMAPNPDETIDREVNVVRFVNASNRTKALLFHYACHPTTSDQQRLSSEFPGAASELLEHRLGDETPALFLQGFSGDVRPNLVKEEQFYRGTQADIERLGQELADVVSGVLCAPMRSMTPARLCGQICPVELPYQQVSNREQLERYALMDGIEGEWAALLMKQSDVQNRGAVAYFQYFSFAEQLGFLTANGEFVSGYGLWIKQRTQGRVLAVGYSNGMIGYVPTKRQLEEGGYEAAVSYRYFGLPGTFSYEIEQLLHDEWTTLLDL</sequence>
<gene>
    <name evidence="2" type="ORF">ACFPOF_09410</name>
</gene>
<dbReference type="Pfam" id="PF04734">
    <property type="entry name" value="Ceramidase_alk"/>
    <property type="match status" value="1"/>
</dbReference>
<dbReference type="InterPro" id="IPR031329">
    <property type="entry name" value="NEUT/ALK_ceramidase_N"/>
</dbReference>
<accession>A0ABW0HR87</accession>
<name>A0ABW0HR87_9BACL</name>
<comment type="caution">
    <text evidence="2">The sequence shown here is derived from an EMBL/GenBank/DDBJ whole genome shotgun (WGS) entry which is preliminary data.</text>
</comment>
<protein>
    <submittedName>
        <fullName evidence="2">Neutral/alkaline non-lysosomal ceramidase N-terminal domain-containing protein</fullName>
    </submittedName>
</protein>
<evidence type="ECO:0000313" key="3">
    <source>
        <dbReference type="Proteomes" id="UP001596113"/>
    </source>
</evidence>
<dbReference type="EMBL" id="JBHSMI010000017">
    <property type="protein sequence ID" value="MFC5402960.1"/>
    <property type="molecule type" value="Genomic_DNA"/>
</dbReference>
<organism evidence="2 3">
    <name type="scientific">Cohnella soli</name>
    <dbReference type="NCBI Taxonomy" id="425005"/>
    <lineage>
        <taxon>Bacteria</taxon>
        <taxon>Bacillati</taxon>
        <taxon>Bacillota</taxon>
        <taxon>Bacilli</taxon>
        <taxon>Bacillales</taxon>
        <taxon>Paenibacillaceae</taxon>
        <taxon>Cohnella</taxon>
    </lineage>
</organism>
<dbReference type="Proteomes" id="UP001596113">
    <property type="component" value="Unassembled WGS sequence"/>
</dbReference>
<proteinExistence type="predicted"/>
<evidence type="ECO:0000313" key="2">
    <source>
        <dbReference type="EMBL" id="MFC5402960.1"/>
    </source>
</evidence>
<keyword evidence="3" id="KW-1185">Reference proteome</keyword>